<accession>A0ABR7N0A2</accession>
<dbReference type="Gene3D" id="3.40.50.300">
    <property type="entry name" value="P-loop containing nucleotide triphosphate hydrolases"/>
    <property type="match status" value="1"/>
</dbReference>
<proteinExistence type="predicted"/>
<dbReference type="SUPFAM" id="SSF52540">
    <property type="entry name" value="P-loop containing nucleoside triphosphate hydrolases"/>
    <property type="match status" value="1"/>
</dbReference>
<dbReference type="RefSeq" id="WP_249297579.1">
    <property type="nucleotide sequence ID" value="NZ_JACRSX010000004.1"/>
</dbReference>
<reference evidence="3 4" key="1">
    <citation type="submission" date="2020-08" db="EMBL/GenBank/DDBJ databases">
        <title>Genome public.</title>
        <authorList>
            <person name="Liu C."/>
            <person name="Sun Q."/>
        </authorList>
    </citation>
    <scope>NUCLEOTIDE SEQUENCE [LARGE SCALE GENOMIC DNA]</scope>
    <source>
        <strain evidence="3 4">NSJ-37</strain>
    </source>
</reference>
<dbReference type="NCBIfam" id="NF047398">
    <property type="entry name" value="AAA_KGGVGR"/>
    <property type="match status" value="1"/>
</dbReference>
<dbReference type="InterPro" id="IPR050625">
    <property type="entry name" value="ParA/MinD_ATPase"/>
</dbReference>
<dbReference type="Proteomes" id="UP000606193">
    <property type="component" value="Unassembled WGS sequence"/>
</dbReference>
<evidence type="ECO:0000313" key="4">
    <source>
        <dbReference type="Proteomes" id="UP000606193"/>
    </source>
</evidence>
<evidence type="ECO:0008006" key="5">
    <source>
        <dbReference type="Google" id="ProtNLM"/>
    </source>
</evidence>
<keyword evidence="4" id="KW-1185">Reference proteome</keyword>
<evidence type="ECO:0000256" key="2">
    <source>
        <dbReference type="ARBA" id="ARBA00022840"/>
    </source>
</evidence>
<dbReference type="InterPro" id="IPR027417">
    <property type="entry name" value="P-loop_NTPase"/>
</dbReference>
<gene>
    <name evidence="3" type="ORF">H8704_05180</name>
</gene>
<dbReference type="EMBL" id="JACRSX010000004">
    <property type="protein sequence ID" value="MBC8562030.1"/>
    <property type="molecule type" value="Genomic_DNA"/>
</dbReference>
<comment type="caution">
    <text evidence="3">The sequence shown here is derived from an EMBL/GenBank/DDBJ whole genome shotgun (WGS) entry which is preliminary data.</text>
</comment>
<keyword evidence="1" id="KW-0547">Nucleotide-binding</keyword>
<protein>
    <recommendedName>
        <fullName evidence="5">ParA family protein</fullName>
    </recommendedName>
</protein>
<keyword evidence="2" id="KW-0067">ATP-binding</keyword>
<dbReference type="PANTHER" id="PTHR43384:SF6">
    <property type="entry name" value="SEPTUM SITE-DETERMINING PROTEIN MIND HOMOLOG, CHLOROPLASTIC"/>
    <property type="match status" value="1"/>
</dbReference>
<organism evidence="3 4">
    <name type="scientific">Jutongia huaianensis</name>
    <dbReference type="NCBI Taxonomy" id="2763668"/>
    <lineage>
        <taxon>Bacteria</taxon>
        <taxon>Bacillati</taxon>
        <taxon>Bacillota</taxon>
        <taxon>Clostridia</taxon>
        <taxon>Lachnospirales</taxon>
        <taxon>Lachnospiraceae</taxon>
        <taxon>Jutongia</taxon>
    </lineage>
</organism>
<evidence type="ECO:0000256" key="1">
    <source>
        <dbReference type="ARBA" id="ARBA00022741"/>
    </source>
</evidence>
<evidence type="ECO:0000313" key="3">
    <source>
        <dbReference type="EMBL" id="MBC8562030.1"/>
    </source>
</evidence>
<name>A0ABR7N0A2_9FIRM</name>
<sequence length="871" mass="100405">MDLLYTWKDVERKMKRYLCDEDTSSIVNIDVYTEEIVITVDELQNKEKAYLELKNVFGKNYNESQRTIVLDKFNTEIHVIVNVDEYAKKQVKVTPLFSNVVYNKKSYEDDILNNQDLKDCPVIAFHSYKGGVGRTLSLLAFAKAWSANNPSKKLLIVDSDIEAPGITWLMRDMNTECDAFCYFDLLELIQSDEIKEKNVFDNVIDLIRESVMEIDTGKVRVRHMVLPTYRYEAQLLDVYSEPQSIAKSYKRKYVLAEKLSEIGQKAGASAVLVDLRAGISETSAPLIFDPRVKKYIVTSTSFQSVQGTKMLLRQICKGLPIAENSIVPEILLTMIPDGLDTTQIKSSLLEEYDVAENNISYTDSIITELPFASELIHLSSFQQIMKKLEERQMYKNINDFVMNRYGTTMTTDKGIKNREAVVKKINQLAEKQVVAEGNGQVAALLTQPISNLIRKYTDVVPQAVILGAKGSGKTFLYKKLICEKTWQRFIGNFGTVRNMPETYILPLMSPKNIAEIRESIIETVTENFEKLKGIIGQDTLYWYNNISEIKRLVQEKRDKVDWVAFWLESIKNVFHDGKSLEEIDDELQNANQRVLFLVDGLEEILQNTFDNENERYAIQGLIQDVITDLQIKYKNIGLLVFLRNDLANNSIRTNYEQFEKQYLSIALKWSHEEALRLALWLVVKAVPDFCQSIDFDHISQDVVEKELNRLWGVKLGKINSNEAYSSRWILAALSDFNSQLQARDIIRFLQYATENAGREVYTDRYIMPVEIKEAVQRCSKDKIEEIKQEMAALQPILKKIEDAPDELKILPFHSDTFNWDKKQEKLLSQEGFLIIDNGKYYLPEIIRHALKFKYAKGARPKVLSLLLKNKQ</sequence>
<dbReference type="PANTHER" id="PTHR43384">
    <property type="entry name" value="SEPTUM SITE-DETERMINING PROTEIN MIND HOMOLOG, CHLOROPLASTIC-RELATED"/>
    <property type="match status" value="1"/>
</dbReference>